<name>A0A926Z563_9CYAN</name>
<dbReference type="CDD" id="cd16922">
    <property type="entry name" value="HATPase_EvgS-ArcB-TorS-like"/>
    <property type="match status" value="1"/>
</dbReference>
<dbReference type="EMBL" id="JACJPY010000016">
    <property type="protein sequence ID" value="MBD2149946.1"/>
    <property type="molecule type" value="Genomic_DNA"/>
</dbReference>
<dbReference type="RefSeq" id="WP_190350318.1">
    <property type="nucleotide sequence ID" value="NZ_JACJPY010000016.1"/>
</dbReference>
<evidence type="ECO:0000256" key="1">
    <source>
        <dbReference type="ARBA" id="ARBA00000085"/>
    </source>
</evidence>
<keyword evidence="6" id="KW-0547">Nucleotide-binding</keyword>
<reference evidence="18" key="2">
    <citation type="submission" date="2020-08" db="EMBL/GenBank/DDBJ databases">
        <authorList>
            <person name="Chen M."/>
            <person name="Teng W."/>
            <person name="Zhao L."/>
            <person name="Hu C."/>
            <person name="Zhou Y."/>
            <person name="Han B."/>
            <person name="Song L."/>
            <person name="Shu W."/>
        </authorList>
    </citation>
    <scope>NUCLEOTIDE SEQUENCE</scope>
    <source>
        <strain evidence="18">FACHB-1277</strain>
    </source>
</reference>
<dbReference type="GO" id="GO:0005524">
    <property type="term" value="F:ATP binding"/>
    <property type="evidence" value="ECO:0007669"/>
    <property type="project" value="UniProtKB-KW"/>
</dbReference>
<dbReference type="Pfam" id="PF13426">
    <property type="entry name" value="PAS_9"/>
    <property type="match status" value="1"/>
</dbReference>
<evidence type="ECO:0000256" key="14">
    <source>
        <dbReference type="SAM" id="MobiDB-lite"/>
    </source>
</evidence>
<keyword evidence="5" id="KW-0808">Transferase</keyword>
<feature type="domain" description="PAS" evidence="17">
    <location>
        <begin position="143"/>
        <end position="204"/>
    </location>
</feature>
<evidence type="ECO:0000259" key="17">
    <source>
        <dbReference type="PROSITE" id="PS50112"/>
    </source>
</evidence>
<evidence type="ECO:0000256" key="4">
    <source>
        <dbReference type="ARBA" id="ARBA00022553"/>
    </source>
</evidence>
<keyword evidence="19" id="KW-1185">Reference proteome</keyword>
<dbReference type="SMART" id="SM00091">
    <property type="entry name" value="PAS"/>
    <property type="match status" value="2"/>
</dbReference>
<dbReference type="PROSITE" id="PS50110">
    <property type="entry name" value="RESPONSE_REGULATORY"/>
    <property type="match status" value="2"/>
</dbReference>
<accession>A0A926Z563</accession>
<evidence type="ECO:0000256" key="10">
    <source>
        <dbReference type="ARBA" id="ARBA00064003"/>
    </source>
</evidence>
<dbReference type="CDD" id="cd00156">
    <property type="entry name" value="REC"/>
    <property type="match status" value="1"/>
</dbReference>
<comment type="similarity">
    <text evidence="2">In the N-terminal section; belongs to the phytochrome family.</text>
</comment>
<sequence length="895" mass="101311">MKQSHILKKLLTASDRSFIIINRNLTITDSSIGVENFSVYPDAKIIDRDIREAFPETIGLEDIFQKIWDHQLTSFEIKGVCRDNDNYGSLYFDFYIIATNEINEADKEIIICIEDTTEIMMMSQTLLQRANEAELLSNALLQSKEYIDKIISAMADALIVTNHQGIIKTVNKAALNLFGYKHHELINKSIEILFKDTVQMEIVHCKCLGMSLHNQVTYSYKNRDNQPDFNNIEILCVSKKSEEILVSFSCATIFDYHSELDNIFDKEYSFVYIGRNITEIKLKEQALIKAKQEAEKSAQAKSYFLANMSHEIRTPMNGVLGMTELLLGTNLDQIQTEYAENIQLSGNLLLSLINRILDLSKLEQQKLELELTSFNLEECMEIITELFALQAHSKDLEINVIFAEDLPSFLIGDVVRLKQILINLVGNAIKFTNSGEILVLVERDRTFTQDSPIHLKFSVIDTGIGIPIEDQPKLFQPFSQVEASTNRRFGGTGLGLAISKQLVQLMDGEIGVSSPITDDGKGTNFWFQLPFTVDSNLNSFPNPEHKHQSDHQNDHQSQQYSTNYLVNSSAKQVEPTKLLTDKHILVIDTNTNSHLAMQYYLSKFNATVYRASNYLEAITCLDSCNSDGHPINLVLIDWQLTSFGDLNHKSSIDSHKNDSHKNLVSQIRQQVRFATLPFVIVLRSDHQQLAHQAIASGFKAHIVKPLKGQRILKAILTALDASKSSNKATHELTHTAFCKPIHVPVRESSSNIHSLSSTQNDELKNLQVLLAEDNVVNQKITLSYLSQIGCQADLAENGEQVLQLLPTKNYDIILMDCQMPLLDGYATTRAIRQAEAQSSSGNRIMIIAMTANAFKEDRDRCLESGMNDYLSKPIRKKQLQETLEYWMAQRKKLEI</sequence>
<dbReference type="FunFam" id="1.10.287.130:FF:000002">
    <property type="entry name" value="Two-component osmosensing histidine kinase"/>
    <property type="match status" value="1"/>
</dbReference>
<comment type="subunit">
    <text evidence="10">At low DSF concentrations, interacts with RpfF.</text>
</comment>
<evidence type="ECO:0000259" key="16">
    <source>
        <dbReference type="PROSITE" id="PS50110"/>
    </source>
</evidence>
<dbReference type="SUPFAM" id="SSF47384">
    <property type="entry name" value="Homodimeric domain of signal transducing histidine kinase"/>
    <property type="match status" value="1"/>
</dbReference>
<comment type="caution">
    <text evidence="18">The sequence shown here is derived from an EMBL/GenBank/DDBJ whole genome shotgun (WGS) entry which is preliminary data.</text>
</comment>
<evidence type="ECO:0000313" key="19">
    <source>
        <dbReference type="Proteomes" id="UP000631421"/>
    </source>
</evidence>
<evidence type="ECO:0000259" key="15">
    <source>
        <dbReference type="PROSITE" id="PS50109"/>
    </source>
</evidence>
<dbReference type="GO" id="GO:0000155">
    <property type="term" value="F:phosphorelay sensor kinase activity"/>
    <property type="evidence" value="ECO:0007669"/>
    <property type="project" value="InterPro"/>
</dbReference>
<evidence type="ECO:0000313" key="18">
    <source>
        <dbReference type="EMBL" id="MBD2149946.1"/>
    </source>
</evidence>
<dbReference type="SMART" id="SM00448">
    <property type="entry name" value="REC"/>
    <property type="match status" value="2"/>
</dbReference>
<dbReference type="Gene3D" id="3.30.450.20">
    <property type="entry name" value="PAS domain"/>
    <property type="match status" value="2"/>
</dbReference>
<dbReference type="InterPro" id="IPR035965">
    <property type="entry name" value="PAS-like_dom_sf"/>
</dbReference>
<dbReference type="Gene3D" id="3.30.565.10">
    <property type="entry name" value="Histidine kinase-like ATPase, C-terminal domain"/>
    <property type="match status" value="1"/>
</dbReference>
<dbReference type="Proteomes" id="UP000631421">
    <property type="component" value="Unassembled WGS sequence"/>
</dbReference>
<evidence type="ECO:0000256" key="7">
    <source>
        <dbReference type="ARBA" id="ARBA00022777"/>
    </source>
</evidence>
<dbReference type="NCBIfam" id="TIGR00229">
    <property type="entry name" value="sensory_box"/>
    <property type="match status" value="1"/>
</dbReference>
<keyword evidence="7" id="KW-0418">Kinase</keyword>
<dbReference type="PANTHER" id="PTHR45339:SF5">
    <property type="entry name" value="HISTIDINE KINASE"/>
    <property type="match status" value="1"/>
</dbReference>
<reference evidence="18" key="1">
    <citation type="journal article" date="2015" name="ISME J.">
        <title>Draft Genome Sequence of Streptomyces incarnatus NRRL8089, which Produces the Nucleoside Antibiotic Sinefungin.</title>
        <authorList>
            <person name="Oshima K."/>
            <person name="Hattori M."/>
            <person name="Shimizu H."/>
            <person name="Fukuda K."/>
            <person name="Nemoto M."/>
            <person name="Inagaki K."/>
            <person name="Tamura T."/>
        </authorList>
    </citation>
    <scope>NUCLEOTIDE SEQUENCE</scope>
    <source>
        <strain evidence="18">FACHB-1277</strain>
    </source>
</reference>
<protein>
    <recommendedName>
        <fullName evidence="12">Circadian input-output histidine kinase CikA</fullName>
        <ecNumber evidence="3">2.7.13.3</ecNumber>
    </recommendedName>
    <alternativeName>
        <fullName evidence="11">Sensory/regulatory protein RpfC</fullName>
    </alternativeName>
</protein>
<feature type="domain" description="Response regulatory" evidence="16">
    <location>
        <begin position="583"/>
        <end position="719"/>
    </location>
</feature>
<dbReference type="SMART" id="SM00387">
    <property type="entry name" value="HATPase_c"/>
    <property type="match status" value="1"/>
</dbReference>
<evidence type="ECO:0000256" key="11">
    <source>
        <dbReference type="ARBA" id="ARBA00068150"/>
    </source>
</evidence>
<keyword evidence="9" id="KW-0902">Two-component regulatory system</keyword>
<feature type="region of interest" description="Disordered" evidence="14">
    <location>
        <begin position="538"/>
        <end position="559"/>
    </location>
</feature>
<dbReference type="SUPFAM" id="SSF55785">
    <property type="entry name" value="PYP-like sensor domain (PAS domain)"/>
    <property type="match status" value="1"/>
</dbReference>
<dbReference type="InterPro" id="IPR005467">
    <property type="entry name" value="His_kinase_dom"/>
</dbReference>
<dbReference type="InterPro" id="IPR036097">
    <property type="entry name" value="HisK_dim/P_sf"/>
</dbReference>
<dbReference type="SUPFAM" id="SSF52172">
    <property type="entry name" value="CheY-like"/>
    <property type="match status" value="2"/>
</dbReference>
<dbReference type="PANTHER" id="PTHR45339">
    <property type="entry name" value="HYBRID SIGNAL TRANSDUCTION HISTIDINE KINASE J"/>
    <property type="match status" value="1"/>
</dbReference>
<dbReference type="SUPFAM" id="SSF55874">
    <property type="entry name" value="ATPase domain of HSP90 chaperone/DNA topoisomerase II/histidine kinase"/>
    <property type="match status" value="1"/>
</dbReference>
<keyword evidence="4 13" id="KW-0597">Phosphoprotein</keyword>
<dbReference type="InterPro" id="IPR011006">
    <property type="entry name" value="CheY-like_superfamily"/>
</dbReference>
<evidence type="ECO:0000256" key="9">
    <source>
        <dbReference type="ARBA" id="ARBA00023012"/>
    </source>
</evidence>
<dbReference type="PRINTS" id="PR00344">
    <property type="entry name" value="BCTRLSENSOR"/>
</dbReference>
<feature type="domain" description="Histidine kinase" evidence="15">
    <location>
        <begin position="307"/>
        <end position="533"/>
    </location>
</feature>
<evidence type="ECO:0000256" key="5">
    <source>
        <dbReference type="ARBA" id="ARBA00022679"/>
    </source>
</evidence>
<dbReference type="PROSITE" id="PS50112">
    <property type="entry name" value="PAS"/>
    <property type="match status" value="1"/>
</dbReference>
<dbReference type="Pfam" id="PF02518">
    <property type="entry name" value="HATPase_c"/>
    <property type="match status" value="1"/>
</dbReference>
<dbReference type="InterPro" id="IPR036890">
    <property type="entry name" value="HATPase_C_sf"/>
</dbReference>
<gene>
    <name evidence="18" type="ORF">H6F44_07400</name>
</gene>
<dbReference type="Pfam" id="PF00072">
    <property type="entry name" value="Response_reg"/>
    <property type="match status" value="1"/>
</dbReference>
<evidence type="ECO:0000256" key="2">
    <source>
        <dbReference type="ARBA" id="ARBA00006402"/>
    </source>
</evidence>
<dbReference type="Pfam" id="PF00512">
    <property type="entry name" value="HisKA"/>
    <property type="match status" value="1"/>
</dbReference>
<feature type="modified residue" description="4-aspartylphosphate" evidence="13">
    <location>
        <position position="816"/>
    </location>
</feature>
<dbReference type="Gene3D" id="1.10.287.130">
    <property type="match status" value="1"/>
</dbReference>
<evidence type="ECO:0000256" key="3">
    <source>
        <dbReference type="ARBA" id="ARBA00012438"/>
    </source>
</evidence>
<dbReference type="CDD" id="cd17546">
    <property type="entry name" value="REC_hyHK_CKI1_RcsC-like"/>
    <property type="match status" value="1"/>
</dbReference>
<dbReference type="InterPro" id="IPR004358">
    <property type="entry name" value="Sig_transdc_His_kin-like_C"/>
</dbReference>
<dbReference type="InterPro" id="IPR003661">
    <property type="entry name" value="HisK_dim/P_dom"/>
</dbReference>
<organism evidence="18 19">
    <name type="scientific">Pseudanabaena cinerea FACHB-1277</name>
    <dbReference type="NCBI Taxonomy" id="2949581"/>
    <lineage>
        <taxon>Bacteria</taxon>
        <taxon>Bacillati</taxon>
        <taxon>Cyanobacteriota</taxon>
        <taxon>Cyanophyceae</taxon>
        <taxon>Pseudanabaenales</taxon>
        <taxon>Pseudanabaenaceae</taxon>
        <taxon>Pseudanabaena</taxon>
        <taxon>Pseudanabaena cinerea</taxon>
    </lineage>
</organism>
<dbReference type="PROSITE" id="PS50109">
    <property type="entry name" value="HIS_KIN"/>
    <property type="match status" value="1"/>
</dbReference>
<dbReference type="FunFam" id="3.30.565.10:FF:000010">
    <property type="entry name" value="Sensor histidine kinase RcsC"/>
    <property type="match status" value="1"/>
</dbReference>
<dbReference type="SMART" id="SM00388">
    <property type="entry name" value="HisKA"/>
    <property type="match status" value="1"/>
</dbReference>
<dbReference type="Gene3D" id="3.40.50.2300">
    <property type="match status" value="2"/>
</dbReference>
<feature type="modified residue" description="4-aspartylphosphate" evidence="13">
    <location>
        <position position="637"/>
    </location>
</feature>
<dbReference type="AlphaFoldDB" id="A0A926Z563"/>
<feature type="domain" description="Response regulatory" evidence="16">
    <location>
        <begin position="767"/>
        <end position="887"/>
    </location>
</feature>
<evidence type="ECO:0000256" key="8">
    <source>
        <dbReference type="ARBA" id="ARBA00022840"/>
    </source>
</evidence>
<dbReference type="InterPro" id="IPR000014">
    <property type="entry name" value="PAS"/>
</dbReference>
<dbReference type="InterPro" id="IPR003594">
    <property type="entry name" value="HATPase_dom"/>
</dbReference>
<proteinExistence type="inferred from homology"/>
<feature type="compositionally biased region" description="Basic and acidic residues" evidence="14">
    <location>
        <begin position="543"/>
        <end position="554"/>
    </location>
</feature>
<dbReference type="CDD" id="cd00082">
    <property type="entry name" value="HisKA"/>
    <property type="match status" value="1"/>
</dbReference>
<keyword evidence="8" id="KW-0067">ATP-binding</keyword>
<dbReference type="CDD" id="cd00130">
    <property type="entry name" value="PAS"/>
    <property type="match status" value="1"/>
</dbReference>
<dbReference type="InterPro" id="IPR001789">
    <property type="entry name" value="Sig_transdc_resp-reg_receiver"/>
</dbReference>
<evidence type="ECO:0000256" key="6">
    <source>
        <dbReference type="ARBA" id="ARBA00022741"/>
    </source>
</evidence>
<comment type="catalytic activity">
    <reaction evidence="1">
        <text>ATP + protein L-histidine = ADP + protein N-phospho-L-histidine.</text>
        <dbReference type="EC" id="2.7.13.3"/>
    </reaction>
</comment>
<evidence type="ECO:0000256" key="12">
    <source>
        <dbReference type="ARBA" id="ARBA00074306"/>
    </source>
</evidence>
<evidence type="ECO:0000256" key="13">
    <source>
        <dbReference type="PROSITE-ProRule" id="PRU00169"/>
    </source>
</evidence>
<dbReference type="EC" id="2.7.13.3" evidence="3"/>